<evidence type="ECO:0000313" key="1">
    <source>
        <dbReference type="EMBL" id="GKT33361.1"/>
    </source>
</evidence>
<feature type="non-terminal residue" evidence="1">
    <location>
        <position position="291"/>
    </location>
</feature>
<name>A0ABQ5KN32_9EUKA</name>
<accession>A0ABQ5KN32</accession>
<evidence type="ECO:0008006" key="3">
    <source>
        <dbReference type="Google" id="ProtNLM"/>
    </source>
</evidence>
<keyword evidence="2" id="KW-1185">Reference proteome</keyword>
<dbReference type="InterPro" id="IPR036915">
    <property type="entry name" value="Cyclin-like_sf"/>
</dbReference>
<dbReference type="Proteomes" id="UP001057375">
    <property type="component" value="Unassembled WGS sequence"/>
</dbReference>
<evidence type="ECO:0000313" key="2">
    <source>
        <dbReference type="Proteomes" id="UP001057375"/>
    </source>
</evidence>
<dbReference type="Gene3D" id="1.10.472.10">
    <property type="entry name" value="Cyclin-like"/>
    <property type="match status" value="1"/>
</dbReference>
<proteinExistence type="predicted"/>
<dbReference type="EMBL" id="BQXS01010225">
    <property type="protein sequence ID" value="GKT33361.1"/>
    <property type="molecule type" value="Genomic_DNA"/>
</dbReference>
<comment type="caution">
    <text evidence="1">The sequence shown here is derived from an EMBL/GenBank/DDBJ whole genome shotgun (WGS) entry which is preliminary data.</text>
</comment>
<reference evidence="1" key="1">
    <citation type="submission" date="2022-03" db="EMBL/GenBank/DDBJ databases">
        <title>Draft genome sequence of Aduncisulcus paluster, a free-living microaerophilic Fornicata.</title>
        <authorList>
            <person name="Yuyama I."/>
            <person name="Kume K."/>
            <person name="Tamura T."/>
            <person name="Inagaki Y."/>
            <person name="Hashimoto T."/>
        </authorList>
    </citation>
    <scope>NUCLEOTIDE SEQUENCE</scope>
    <source>
        <strain evidence="1">NY0171</strain>
    </source>
</reference>
<dbReference type="SUPFAM" id="SSF47954">
    <property type="entry name" value="Cyclin-like"/>
    <property type="match status" value="1"/>
</dbReference>
<gene>
    <name evidence="1" type="ORF">ADUPG1_007296</name>
</gene>
<organism evidence="1 2">
    <name type="scientific">Aduncisulcus paluster</name>
    <dbReference type="NCBI Taxonomy" id="2918883"/>
    <lineage>
        <taxon>Eukaryota</taxon>
        <taxon>Metamonada</taxon>
        <taxon>Carpediemonas-like organisms</taxon>
        <taxon>Aduncisulcus</taxon>
    </lineage>
</organism>
<protein>
    <recommendedName>
        <fullName evidence="3">Cyclin-like domain-containing protein</fullName>
    </recommendedName>
</protein>
<sequence>MDQFSEEQLAELASDELDRQTWIFQFMYLQSLQVVNHTVLISTAIKILRRFYAQIPTRNLQKHPMLIYAPACFLSAYKGCESRIRVASTHVIIDVLIEYLKIKYLVDKSMPSKYPESDFDKKYKEVLKKYSQTKQSPSPMYHELSQIFVPFIIRGEIAVLISVGFDSTPVKLPDLTYCLGVCVYQRCVQLLEYSKYLQKESDPDAERIETIDESEPIASILRRASHESKKTSSPSRVPRAYKFKNKDQIGHINIDGVSYRDIEVVQCFSELSIAKQFIYGIEIDSDEAPEP</sequence>